<sequence>MYTLAKMFHFVRSIWFLLCLGHVVQGQFGSTADTPILLDGGLDDATVDDVSFNSGGTISVNGWTVIVPANMLVTFPNAFVPWPEFVAQKDAFIGFEVNVAGNIVNGSGAALAAQIYLLQYGLEFNQGYITAVNYDGSLQIQDGPLIRVNDPNGVFGAAAAPIPFFVADDESPSITAFSGFPMCIPRSEYDILCPLSNRPDGGIGARSFQAPDPLVAAPFLVGDFISYSGVKTSNGEIAAYEVVTENLAITTTGAPSFIRVEEALVGVYTSNTNAEIQETRFIGYTSDPNAVVSISALILDPCTGVASEQNVGVGELRPDAGGRNKFTARIDGTTAVNYAREYRLSASTGTVLTKNGFLAGQYVNPVATWVQPENLNPSLPPIPNEFSRMTHLTRGIGIDPDTGRLFGPLTPFPQSAVDIFDTSACPSVANNASRPIPIVQAAISLGDDSITSSTTTQLFVRAGDVIVLSGSQANPNINESTLTYDWGLISDASPGTTDDLSSVQLSEDNKTYSVSFSPNAPVGDYIFELNITAKSTSNSSYILPASGTTNVTITLFNGFDTVKVTAVTWTSTQSGTVGVTCTSNYWVDSVVGMTVAVPLDKATGAQIMSPTPPNSGTWAFSARSAPQPGTVVCSSRLGGFATQVGQTT</sequence>
<comment type="caution">
    <text evidence="2">The sequence shown here is derived from an EMBL/GenBank/DDBJ whole genome shotgun (WGS) entry which is preliminary data.</text>
</comment>
<reference evidence="2" key="1">
    <citation type="submission" date="2022-10" db="EMBL/GenBank/DDBJ databases">
        <title>Tapping the CABI collections for fungal endophytes: first genome assemblies for Collariella, Neodidymelliopsis, Ascochyta clinopodiicola, Didymella pomorum, Didymosphaeria variabile, Neocosmospora piperis and Neocucurbitaria cava.</title>
        <authorList>
            <person name="Hill R."/>
        </authorList>
    </citation>
    <scope>NUCLEOTIDE SEQUENCE</scope>
    <source>
        <strain evidence="2">IMI 355082</strain>
    </source>
</reference>
<keyword evidence="1" id="KW-0732">Signal</keyword>
<dbReference type="OrthoDB" id="2129641at2759"/>
<protein>
    <submittedName>
        <fullName evidence="2">Uncharacterized protein</fullName>
    </submittedName>
</protein>
<feature type="signal peptide" evidence="1">
    <location>
        <begin position="1"/>
        <end position="26"/>
    </location>
</feature>
<name>A0A9W8YRL0_9PEZI</name>
<proteinExistence type="predicted"/>
<feature type="chain" id="PRO_5040824742" evidence="1">
    <location>
        <begin position="27"/>
        <end position="648"/>
    </location>
</feature>
<dbReference type="Proteomes" id="UP001140453">
    <property type="component" value="Unassembled WGS sequence"/>
</dbReference>
<dbReference type="AlphaFoldDB" id="A0A9W8YRL0"/>
<evidence type="ECO:0000313" key="3">
    <source>
        <dbReference type="Proteomes" id="UP001140453"/>
    </source>
</evidence>
<dbReference type="EMBL" id="JAPEVB010000003">
    <property type="protein sequence ID" value="KAJ4390894.1"/>
    <property type="molecule type" value="Genomic_DNA"/>
</dbReference>
<evidence type="ECO:0000313" key="2">
    <source>
        <dbReference type="EMBL" id="KAJ4390894.1"/>
    </source>
</evidence>
<gene>
    <name evidence="2" type="ORF">N0V93_004493</name>
</gene>
<evidence type="ECO:0000256" key="1">
    <source>
        <dbReference type="SAM" id="SignalP"/>
    </source>
</evidence>
<organism evidence="2 3">
    <name type="scientific">Gnomoniopsis smithogilvyi</name>
    <dbReference type="NCBI Taxonomy" id="1191159"/>
    <lineage>
        <taxon>Eukaryota</taxon>
        <taxon>Fungi</taxon>
        <taxon>Dikarya</taxon>
        <taxon>Ascomycota</taxon>
        <taxon>Pezizomycotina</taxon>
        <taxon>Sordariomycetes</taxon>
        <taxon>Sordariomycetidae</taxon>
        <taxon>Diaporthales</taxon>
        <taxon>Gnomoniaceae</taxon>
        <taxon>Gnomoniopsis</taxon>
    </lineage>
</organism>
<accession>A0A9W8YRL0</accession>
<keyword evidence="3" id="KW-1185">Reference proteome</keyword>